<dbReference type="Gene3D" id="2.30.40.10">
    <property type="entry name" value="Urease, subunit C, domain 1"/>
    <property type="match status" value="1"/>
</dbReference>
<gene>
    <name evidence="2" type="ORF">GFB56_22700</name>
</gene>
<dbReference type="AlphaFoldDB" id="A0AAW4FQF3"/>
<feature type="domain" description="Amidohydrolase 3" evidence="1">
    <location>
        <begin position="2"/>
        <end position="67"/>
    </location>
</feature>
<dbReference type="Gene3D" id="3.20.20.140">
    <property type="entry name" value="Metal-dependent hydrolases"/>
    <property type="match status" value="1"/>
</dbReference>
<dbReference type="InterPro" id="IPR013108">
    <property type="entry name" value="Amidohydro_3"/>
</dbReference>
<sequence>MLDRHEALRLYTNNAAWIAFDENERGSLSAGKLADIAVLDRPYLTMPASDIHRLRSVLTLLGGRVVHDELGSGQD</sequence>
<name>A0AAW4FQF3_9HYPH</name>
<reference evidence="2 3" key="1">
    <citation type="submission" date="2020-01" db="EMBL/GenBank/DDBJ databases">
        <title>Draft genome assembly of Ensifer adhaerens T173.</title>
        <authorList>
            <person name="Craig J.E."/>
            <person name="Stinchcombe J.R."/>
        </authorList>
    </citation>
    <scope>NUCLEOTIDE SEQUENCE [LARGE SCALE GENOMIC DNA]</scope>
    <source>
        <strain evidence="2 3">T173</strain>
    </source>
</reference>
<keyword evidence="3" id="KW-1185">Reference proteome</keyword>
<evidence type="ECO:0000313" key="3">
    <source>
        <dbReference type="Proteomes" id="UP000744980"/>
    </source>
</evidence>
<dbReference type="GO" id="GO:0016810">
    <property type="term" value="F:hydrolase activity, acting on carbon-nitrogen (but not peptide) bonds"/>
    <property type="evidence" value="ECO:0007669"/>
    <property type="project" value="InterPro"/>
</dbReference>
<dbReference type="Pfam" id="PF07969">
    <property type="entry name" value="Amidohydro_3"/>
    <property type="match status" value="1"/>
</dbReference>
<dbReference type="RefSeq" id="WP_025430089.1">
    <property type="nucleotide sequence ID" value="NZ_CP083374.1"/>
</dbReference>
<comment type="caution">
    <text evidence="2">The sequence shown here is derived from an EMBL/GenBank/DDBJ whole genome shotgun (WGS) entry which is preliminary data.</text>
</comment>
<dbReference type="SUPFAM" id="SSF51338">
    <property type="entry name" value="Composite domain of metallo-dependent hydrolases"/>
    <property type="match status" value="1"/>
</dbReference>
<dbReference type="InterPro" id="IPR011059">
    <property type="entry name" value="Metal-dep_hydrolase_composite"/>
</dbReference>
<organism evidence="2 3">
    <name type="scientific">Ensifer canadensis</name>
    <dbReference type="NCBI Taxonomy" id="555315"/>
    <lineage>
        <taxon>Bacteria</taxon>
        <taxon>Pseudomonadati</taxon>
        <taxon>Pseudomonadota</taxon>
        <taxon>Alphaproteobacteria</taxon>
        <taxon>Hyphomicrobiales</taxon>
        <taxon>Rhizobiaceae</taxon>
        <taxon>Sinorhizobium/Ensifer group</taxon>
        <taxon>Ensifer</taxon>
    </lineage>
</organism>
<dbReference type="PANTHER" id="PTHR22642">
    <property type="entry name" value="IMIDAZOLONEPROPIONASE"/>
    <property type="match status" value="1"/>
</dbReference>
<accession>A0AAW4FQF3</accession>
<protein>
    <submittedName>
        <fullName evidence="2">Amidohydrolase family protein</fullName>
    </submittedName>
</protein>
<evidence type="ECO:0000259" key="1">
    <source>
        <dbReference type="Pfam" id="PF07969"/>
    </source>
</evidence>
<evidence type="ECO:0000313" key="2">
    <source>
        <dbReference type="EMBL" id="MBM3093573.1"/>
    </source>
</evidence>
<proteinExistence type="predicted"/>
<dbReference type="Proteomes" id="UP000744980">
    <property type="component" value="Unassembled WGS sequence"/>
</dbReference>
<dbReference type="EMBL" id="WXFA01000017">
    <property type="protein sequence ID" value="MBM3093573.1"/>
    <property type="molecule type" value="Genomic_DNA"/>
</dbReference>
<dbReference type="PANTHER" id="PTHR22642:SF21">
    <property type="entry name" value="PERIPLASMIC PROTEIN"/>
    <property type="match status" value="1"/>
</dbReference>